<keyword evidence="1" id="KW-1133">Transmembrane helix</keyword>
<dbReference type="KEGG" id="ptw:TUM18999_32860"/>
<gene>
    <name evidence="2" type="ORF">TUM18999_32860</name>
    <name evidence="3" type="ORF">TUM20286_40030</name>
</gene>
<name>A0A6J4E6M9_9PSED</name>
<protein>
    <submittedName>
        <fullName evidence="2">Uncharacterized protein</fullName>
    </submittedName>
</protein>
<proteinExistence type="predicted"/>
<dbReference type="AlphaFoldDB" id="A0A6J4E6M9"/>
<dbReference type="Proteomes" id="UP000509383">
    <property type="component" value="Chromosome"/>
</dbReference>
<sequence length="109" mass="11412">MFRRGCSSFCFHPGSGTALVAWRGQGAWPFAVPSSVALGRLALALLACGLGMVVLVAVLRPFFACADGGLCLPLFSAELGELLGVLVALELMAVAWLVRSLRGLVHGNR</sequence>
<keyword evidence="5" id="KW-1185">Reference proteome</keyword>
<dbReference type="EMBL" id="AP023189">
    <property type="protein sequence ID" value="BCG25095.1"/>
    <property type="molecule type" value="Genomic_DNA"/>
</dbReference>
<organism evidence="2 4">
    <name type="scientific">Pseudomonas tohonis</name>
    <dbReference type="NCBI Taxonomy" id="2725477"/>
    <lineage>
        <taxon>Bacteria</taxon>
        <taxon>Pseudomonadati</taxon>
        <taxon>Pseudomonadota</taxon>
        <taxon>Gammaproteobacteria</taxon>
        <taxon>Pseudomonadales</taxon>
        <taxon>Pseudomonadaceae</taxon>
        <taxon>Pseudomonas</taxon>
    </lineage>
</organism>
<evidence type="ECO:0000313" key="5">
    <source>
        <dbReference type="Proteomes" id="UP001054892"/>
    </source>
</evidence>
<dbReference type="Proteomes" id="UP001054892">
    <property type="component" value="Unassembled WGS sequence"/>
</dbReference>
<keyword evidence="1" id="KW-0812">Transmembrane</keyword>
<evidence type="ECO:0000313" key="3">
    <source>
        <dbReference type="EMBL" id="GJN54251.1"/>
    </source>
</evidence>
<feature type="transmembrane region" description="Helical" evidence="1">
    <location>
        <begin position="82"/>
        <end position="101"/>
    </location>
</feature>
<feature type="transmembrane region" description="Helical" evidence="1">
    <location>
        <begin position="41"/>
        <end position="62"/>
    </location>
</feature>
<accession>A0A6J4E6M9</accession>
<dbReference type="EMBL" id="BQKM01000010">
    <property type="protein sequence ID" value="GJN54251.1"/>
    <property type="molecule type" value="Genomic_DNA"/>
</dbReference>
<evidence type="ECO:0000313" key="2">
    <source>
        <dbReference type="EMBL" id="BCG25095.1"/>
    </source>
</evidence>
<evidence type="ECO:0000256" key="1">
    <source>
        <dbReference type="SAM" id="Phobius"/>
    </source>
</evidence>
<evidence type="ECO:0000313" key="4">
    <source>
        <dbReference type="Proteomes" id="UP000509383"/>
    </source>
</evidence>
<reference evidence="2 4" key="1">
    <citation type="submission" date="2020-05" db="EMBL/GenBank/DDBJ databases">
        <title>Characterization of novel class B3 metallo-beta-lactamase from novel Pseudomonas species.</title>
        <authorList>
            <person name="Yamada K."/>
            <person name="Aoki K."/>
            <person name="Ishii Y."/>
        </authorList>
    </citation>
    <scope>NUCLEOTIDE SEQUENCE [LARGE SCALE GENOMIC DNA]</scope>
    <source>
        <strain evidence="2 4">TUM18999</strain>
        <strain evidence="3 5">TUM20286</strain>
    </source>
</reference>
<keyword evidence="1" id="KW-0472">Membrane</keyword>